<comment type="caution">
    <text evidence="2">The sequence shown here is derived from an EMBL/GenBank/DDBJ whole genome shotgun (WGS) entry which is preliminary data.</text>
</comment>
<dbReference type="EMBL" id="JAPEUY010000004">
    <property type="protein sequence ID" value="KAJ4374005.1"/>
    <property type="molecule type" value="Genomic_DNA"/>
</dbReference>
<dbReference type="Proteomes" id="UP001140560">
    <property type="component" value="Unassembled WGS sequence"/>
</dbReference>
<protein>
    <submittedName>
        <fullName evidence="2">Uncharacterized protein</fullName>
    </submittedName>
</protein>
<dbReference type="AlphaFoldDB" id="A0A9W8YF14"/>
<evidence type="ECO:0000313" key="3">
    <source>
        <dbReference type="Proteomes" id="UP001140560"/>
    </source>
</evidence>
<gene>
    <name evidence="2" type="ORF">N0V83_002744</name>
</gene>
<evidence type="ECO:0000313" key="2">
    <source>
        <dbReference type="EMBL" id="KAJ4374005.1"/>
    </source>
</evidence>
<reference evidence="2" key="1">
    <citation type="submission" date="2022-10" db="EMBL/GenBank/DDBJ databases">
        <title>Tapping the CABI collections for fungal endophytes: first genome assemblies for Collariella, Neodidymelliopsis, Ascochyta clinopodiicola, Didymella pomorum, Didymosphaeria variabile, Neocosmospora piperis and Neocucurbitaria cava.</title>
        <authorList>
            <person name="Hill R."/>
        </authorList>
    </citation>
    <scope>NUCLEOTIDE SEQUENCE</scope>
    <source>
        <strain evidence="2">IMI 356814</strain>
    </source>
</reference>
<dbReference type="OrthoDB" id="3799619at2759"/>
<keyword evidence="3" id="KW-1185">Reference proteome</keyword>
<name>A0A9W8YF14_9PLEO</name>
<proteinExistence type="predicted"/>
<feature type="transmembrane region" description="Helical" evidence="1">
    <location>
        <begin position="210"/>
        <end position="234"/>
    </location>
</feature>
<keyword evidence="1" id="KW-0812">Transmembrane</keyword>
<sequence length="307" mass="34209">MSVSIVSLPEKVRRDSAYNVVTLQNTDQEVKAQCQPAPDILRHLYELRNSMESLKTHIDAQILDNKPLCKWAKFEGYPALGHAISALVSDMKEFASLKLPKGIMEIYHKHATQVSLSVSHAAMFAMNKMAAKLEESDQPAEEPRNAMKYVAKELEMLLKHCTRATASVYLAVDALHERLVEANQDLDITNFKKLVLKSAAKERAPYNNCMWVRVAIILGAVVGILTGLAAVHLFGRAGFDMALRSNDLNNDMYAQVLRLVQRTRAVTNGTKDVYTALIQDIEAVGQCLDNIVDSLGPTNQNGRYYYA</sequence>
<organism evidence="2 3">
    <name type="scientific">Neocucurbitaria cava</name>
    <dbReference type="NCBI Taxonomy" id="798079"/>
    <lineage>
        <taxon>Eukaryota</taxon>
        <taxon>Fungi</taxon>
        <taxon>Dikarya</taxon>
        <taxon>Ascomycota</taxon>
        <taxon>Pezizomycotina</taxon>
        <taxon>Dothideomycetes</taxon>
        <taxon>Pleosporomycetidae</taxon>
        <taxon>Pleosporales</taxon>
        <taxon>Pleosporineae</taxon>
        <taxon>Cucurbitariaceae</taxon>
        <taxon>Neocucurbitaria</taxon>
    </lineage>
</organism>
<accession>A0A9W8YF14</accession>
<evidence type="ECO:0000256" key="1">
    <source>
        <dbReference type="SAM" id="Phobius"/>
    </source>
</evidence>
<keyword evidence="1" id="KW-1133">Transmembrane helix</keyword>
<keyword evidence="1" id="KW-0472">Membrane</keyword>